<name>A0A3Q8X487_9BACL</name>
<dbReference type="GO" id="GO:0004553">
    <property type="term" value="F:hydrolase activity, hydrolyzing O-glycosyl compounds"/>
    <property type="evidence" value="ECO:0007669"/>
    <property type="project" value="InterPro"/>
</dbReference>
<dbReference type="Gene3D" id="3.10.350.10">
    <property type="entry name" value="LysM domain"/>
    <property type="match status" value="1"/>
</dbReference>
<feature type="compositionally biased region" description="Basic residues" evidence="2">
    <location>
        <begin position="144"/>
        <end position="154"/>
    </location>
</feature>
<dbReference type="KEGG" id="palb:EJC50_10710"/>
<evidence type="ECO:0000259" key="4">
    <source>
        <dbReference type="PROSITE" id="PS51782"/>
    </source>
</evidence>
<dbReference type="SUPFAM" id="SSF54106">
    <property type="entry name" value="LysM domain"/>
    <property type="match status" value="1"/>
</dbReference>
<accession>A0A3Q8X487</accession>
<organism evidence="5 6">
    <name type="scientific">Paenibacillus albus</name>
    <dbReference type="NCBI Taxonomy" id="2495582"/>
    <lineage>
        <taxon>Bacteria</taxon>
        <taxon>Bacillati</taxon>
        <taxon>Bacillota</taxon>
        <taxon>Bacilli</taxon>
        <taxon>Bacillales</taxon>
        <taxon>Paenibacillaceae</taxon>
        <taxon>Paenibacillus</taxon>
    </lineage>
</organism>
<sequence length="282" mass="29940">MKQKHSFWKKSALLAALSIAIFTHAGAAQAASEYTAKDNDTFWSLSQKFGVSLEQLLKANPMVDPANVYKGLTIVIPTTVMVANSKQNAPQPIAQEPKQAAQEAKQEKSAKAPSKPEQAEKMAKPAAKKAAEPKKSSNAEAAKKTAKKAAKKKSSQSTAARKQAKQNEITVGGKAYDITDVVQAKASAYTADASENGWGAVDYFGNPLKLGTVAVDPSVIPLGSKVYITGYDHDGLPVGGMMGVATDMGSAIKGDRIDIFVPQSKEAASNFGYQYVKVFILD</sequence>
<dbReference type="InterPro" id="IPR036908">
    <property type="entry name" value="RlpA-like_sf"/>
</dbReference>
<dbReference type="EMBL" id="CP034437">
    <property type="protein sequence ID" value="AZN40067.1"/>
    <property type="molecule type" value="Genomic_DNA"/>
</dbReference>
<dbReference type="GO" id="GO:0019867">
    <property type="term" value="C:outer membrane"/>
    <property type="evidence" value="ECO:0007669"/>
    <property type="project" value="InterPro"/>
</dbReference>
<protein>
    <submittedName>
        <fullName evidence="5">LysM peptidoglycan-binding domain-containing protein</fullName>
    </submittedName>
</protein>
<dbReference type="AlphaFoldDB" id="A0A3Q8X487"/>
<dbReference type="InterPro" id="IPR036779">
    <property type="entry name" value="LysM_dom_sf"/>
</dbReference>
<dbReference type="OrthoDB" id="9798935at2"/>
<feature type="region of interest" description="Disordered" evidence="2">
    <location>
        <begin position="88"/>
        <end position="166"/>
    </location>
</feature>
<feature type="domain" description="LysM" evidence="4">
    <location>
        <begin position="32"/>
        <end position="76"/>
    </location>
</feature>
<feature type="compositionally biased region" description="Basic and acidic residues" evidence="2">
    <location>
        <begin position="117"/>
        <end position="143"/>
    </location>
</feature>
<dbReference type="Proteomes" id="UP000272528">
    <property type="component" value="Chromosome"/>
</dbReference>
<dbReference type="PANTHER" id="PTHR39160:SF4">
    <property type="entry name" value="RESUSCITATION-PROMOTING FACTOR RPFB"/>
    <property type="match status" value="1"/>
</dbReference>
<dbReference type="InterPro" id="IPR051933">
    <property type="entry name" value="Resuscitation_pf_RpfB"/>
</dbReference>
<evidence type="ECO:0000256" key="1">
    <source>
        <dbReference type="ARBA" id="ARBA00022729"/>
    </source>
</evidence>
<dbReference type="InterPro" id="IPR018392">
    <property type="entry name" value="LysM"/>
</dbReference>
<evidence type="ECO:0000256" key="3">
    <source>
        <dbReference type="SAM" id="SignalP"/>
    </source>
</evidence>
<dbReference type="PROSITE" id="PS51782">
    <property type="entry name" value="LYSM"/>
    <property type="match status" value="1"/>
</dbReference>
<dbReference type="SMART" id="SM00257">
    <property type="entry name" value="LysM"/>
    <property type="match status" value="1"/>
</dbReference>
<keyword evidence="6" id="KW-1185">Reference proteome</keyword>
<dbReference type="SUPFAM" id="SSF50685">
    <property type="entry name" value="Barwin-like endoglucanases"/>
    <property type="match status" value="1"/>
</dbReference>
<dbReference type="Pfam" id="PF06725">
    <property type="entry name" value="3D"/>
    <property type="match status" value="1"/>
</dbReference>
<dbReference type="PANTHER" id="PTHR39160">
    <property type="entry name" value="CELL WALL-BINDING PROTEIN YOCH"/>
    <property type="match status" value="1"/>
</dbReference>
<dbReference type="Pfam" id="PF01476">
    <property type="entry name" value="LysM"/>
    <property type="match status" value="1"/>
</dbReference>
<dbReference type="Gene3D" id="2.40.40.10">
    <property type="entry name" value="RlpA-like domain"/>
    <property type="match status" value="1"/>
</dbReference>
<evidence type="ECO:0000313" key="5">
    <source>
        <dbReference type="EMBL" id="AZN40067.1"/>
    </source>
</evidence>
<dbReference type="CDD" id="cd14667">
    <property type="entry name" value="3D_containing_proteins"/>
    <property type="match status" value="1"/>
</dbReference>
<keyword evidence="1 3" id="KW-0732">Signal</keyword>
<feature type="signal peptide" evidence="3">
    <location>
        <begin position="1"/>
        <end position="30"/>
    </location>
</feature>
<proteinExistence type="predicted"/>
<gene>
    <name evidence="5" type="ORF">EJC50_10710</name>
</gene>
<evidence type="ECO:0000313" key="6">
    <source>
        <dbReference type="Proteomes" id="UP000272528"/>
    </source>
</evidence>
<dbReference type="GO" id="GO:0009254">
    <property type="term" value="P:peptidoglycan turnover"/>
    <property type="evidence" value="ECO:0007669"/>
    <property type="project" value="InterPro"/>
</dbReference>
<evidence type="ECO:0000256" key="2">
    <source>
        <dbReference type="SAM" id="MobiDB-lite"/>
    </source>
</evidence>
<dbReference type="InterPro" id="IPR010611">
    <property type="entry name" value="3D_dom"/>
</dbReference>
<dbReference type="InterPro" id="IPR059180">
    <property type="entry name" value="3D_YorM"/>
</dbReference>
<reference evidence="6" key="1">
    <citation type="submission" date="2018-12" db="EMBL/GenBank/DDBJ databases">
        <title>Genome sequence of Peanibacillus sp.</title>
        <authorList>
            <person name="Subramani G."/>
            <person name="Srinivasan S."/>
            <person name="Kim M.K."/>
        </authorList>
    </citation>
    <scope>NUCLEOTIDE SEQUENCE [LARGE SCALE GENOMIC DNA]</scope>
    <source>
        <strain evidence="6">18JY67-1</strain>
    </source>
</reference>
<dbReference type="RefSeq" id="WP_126015273.1">
    <property type="nucleotide sequence ID" value="NZ_CP034437.1"/>
</dbReference>
<feature type="chain" id="PRO_5018641334" evidence="3">
    <location>
        <begin position="31"/>
        <end position="282"/>
    </location>
</feature>
<dbReference type="CDD" id="cd00118">
    <property type="entry name" value="LysM"/>
    <property type="match status" value="1"/>
</dbReference>
<feature type="compositionally biased region" description="Low complexity" evidence="2">
    <location>
        <begin position="89"/>
        <end position="103"/>
    </location>
</feature>